<comment type="caution">
    <text evidence="1">The sequence shown here is derived from an EMBL/GenBank/DDBJ whole genome shotgun (WGS) entry which is preliminary data.</text>
</comment>
<dbReference type="EMBL" id="BMAW01004640">
    <property type="protein sequence ID" value="GFS90184.1"/>
    <property type="molecule type" value="Genomic_DNA"/>
</dbReference>
<evidence type="ECO:0000313" key="1">
    <source>
        <dbReference type="EMBL" id="GFS90184.1"/>
    </source>
</evidence>
<dbReference type="AlphaFoldDB" id="A0A8X6N2G5"/>
<accession>A0A8X6N2G5</accession>
<evidence type="ECO:0000313" key="2">
    <source>
        <dbReference type="Proteomes" id="UP000887013"/>
    </source>
</evidence>
<sequence>MKKTCYFIIIMNRKFEPFTHLGCEIIPSGNCGLKDSLSIGKRYFYYVLMEIIQDRCEENSQIGIFDQNASKRAYLLFHLL</sequence>
<keyword evidence="2" id="KW-1185">Reference proteome</keyword>
<reference evidence="1" key="1">
    <citation type="submission" date="2020-08" db="EMBL/GenBank/DDBJ databases">
        <title>Multicomponent nature underlies the extraordinary mechanical properties of spider dragline silk.</title>
        <authorList>
            <person name="Kono N."/>
            <person name="Nakamura H."/>
            <person name="Mori M."/>
            <person name="Yoshida Y."/>
            <person name="Ohtoshi R."/>
            <person name="Malay A.D."/>
            <person name="Moran D.A.P."/>
            <person name="Tomita M."/>
            <person name="Numata K."/>
            <person name="Arakawa K."/>
        </authorList>
    </citation>
    <scope>NUCLEOTIDE SEQUENCE</scope>
</reference>
<protein>
    <submittedName>
        <fullName evidence="1">Uncharacterized protein</fullName>
    </submittedName>
</protein>
<proteinExistence type="predicted"/>
<name>A0A8X6N2G5_NEPPI</name>
<gene>
    <name evidence="1" type="ORF">NPIL_538821</name>
</gene>
<organism evidence="1 2">
    <name type="scientific">Nephila pilipes</name>
    <name type="common">Giant wood spider</name>
    <name type="synonym">Nephila maculata</name>
    <dbReference type="NCBI Taxonomy" id="299642"/>
    <lineage>
        <taxon>Eukaryota</taxon>
        <taxon>Metazoa</taxon>
        <taxon>Ecdysozoa</taxon>
        <taxon>Arthropoda</taxon>
        <taxon>Chelicerata</taxon>
        <taxon>Arachnida</taxon>
        <taxon>Araneae</taxon>
        <taxon>Araneomorphae</taxon>
        <taxon>Entelegynae</taxon>
        <taxon>Araneoidea</taxon>
        <taxon>Nephilidae</taxon>
        <taxon>Nephila</taxon>
    </lineage>
</organism>
<dbReference type="Proteomes" id="UP000887013">
    <property type="component" value="Unassembled WGS sequence"/>
</dbReference>